<evidence type="ECO:0000313" key="1">
    <source>
        <dbReference type="EMBL" id="ORY34544.1"/>
    </source>
</evidence>
<gene>
    <name evidence="1" type="ORF">BCR39DRAFT_513232</name>
</gene>
<reference evidence="1 2" key="1">
    <citation type="submission" date="2016-07" db="EMBL/GenBank/DDBJ databases">
        <title>Pervasive Adenine N6-methylation of Active Genes in Fungi.</title>
        <authorList>
            <consortium name="DOE Joint Genome Institute"/>
            <person name="Mondo S.J."/>
            <person name="Dannebaum R.O."/>
            <person name="Kuo R.C."/>
            <person name="Labutti K."/>
            <person name="Haridas S."/>
            <person name="Kuo A."/>
            <person name="Salamov A."/>
            <person name="Ahrendt S.R."/>
            <person name="Lipzen A."/>
            <person name="Sullivan W."/>
            <person name="Andreopoulos W.B."/>
            <person name="Clum A."/>
            <person name="Lindquist E."/>
            <person name="Daum C."/>
            <person name="Ramamoorthy G.K."/>
            <person name="Gryganskyi A."/>
            <person name="Culley D."/>
            <person name="Magnuson J.K."/>
            <person name="James T.Y."/>
            <person name="O'Malley M.A."/>
            <person name="Stajich J.E."/>
            <person name="Spatafora J.W."/>
            <person name="Visel A."/>
            <person name="Grigoriev I.V."/>
        </authorList>
    </citation>
    <scope>NUCLEOTIDE SEQUENCE [LARGE SCALE GENOMIC DNA]</scope>
    <source>
        <strain evidence="1 2">68-887.2</strain>
    </source>
</reference>
<name>A0A1Y2BIC6_9TREE</name>
<dbReference type="InParanoid" id="A0A1Y2BIC6"/>
<dbReference type="AlphaFoldDB" id="A0A1Y2BIC6"/>
<evidence type="ECO:0000313" key="2">
    <source>
        <dbReference type="Proteomes" id="UP000193986"/>
    </source>
</evidence>
<comment type="caution">
    <text evidence="1">The sequence shown here is derived from an EMBL/GenBank/DDBJ whole genome shotgun (WGS) entry which is preliminary data.</text>
</comment>
<protein>
    <submittedName>
        <fullName evidence="1">Uncharacterized protein</fullName>
    </submittedName>
</protein>
<keyword evidence="2" id="KW-1185">Reference proteome</keyword>
<dbReference type="Proteomes" id="UP000193986">
    <property type="component" value="Unassembled WGS sequence"/>
</dbReference>
<dbReference type="EMBL" id="MCFC01000002">
    <property type="protein sequence ID" value="ORY34544.1"/>
    <property type="molecule type" value="Genomic_DNA"/>
</dbReference>
<organism evidence="1 2">
    <name type="scientific">Naematelia encephala</name>
    <dbReference type="NCBI Taxonomy" id="71784"/>
    <lineage>
        <taxon>Eukaryota</taxon>
        <taxon>Fungi</taxon>
        <taxon>Dikarya</taxon>
        <taxon>Basidiomycota</taxon>
        <taxon>Agaricomycotina</taxon>
        <taxon>Tremellomycetes</taxon>
        <taxon>Tremellales</taxon>
        <taxon>Naemateliaceae</taxon>
        <taxon>Naematelia</taxon>
    </lineage>
</organism>
<sequence>MPQSFPDLLELILNERALSHYSFGYPHAAFCCMVEFQRQNRLVQATMKISMLPHAQKQHTIGALADPESSNLSPYSSVHSSAQFSLWKVPTVSSSIESSSPLPLISPVGVSTGPNKARRYVTLCANVRNIGIIMSVTGCSRNTGVYLISKEVRGRWRVHLQAIRWTPGRYEVMPRQTE</sequence>
<proteinExistence type="predicted"/>
<accession>A0A1Y2BIC6</accession>